<proteinExistence type="predicted"/>
<reference evidence="1" key="2">
    <citation type="journal article" date="2015" name="Data Brief">
        <title>Shoot transcriptome of the giant reed, Arundo donax.</title>
        <authorList>
            <person name="Barrero R.A."/>
            <person name="Guerrero F.D."/>
            <person name="Moolhuijzen P."/>
            <person name="Goolsby J.A."/>
            <person name="Tidwell J."/>
            <person name="Bellgard S.E."/>
            <person name="Bellgard M.I."/>
        </authorList>
    </citation>
    <scope>NUCLEOTIDE SEQUENCE</scope>
    <source>
        <tissue evidence="1">Shoot tissue taken approximately 20 cm above the soil surface</tissue>
    </source>
</reference>
<name>A0A0A9E029_ARUDO</name>
<accession>A0A0A9E029</accession>
<dbReference type="EMBL" id="GBRH01204489">
    <property type="protein sequence ID" value="JAD93406.1"/>
    <property type="molecule type" value="Transcribed_RNA"/>
</dbReference>
<sequence>MAAGCAWWRTWCARRASRSHGCIAHSTIRFLNRANSAARCSMYSSWHLSMSSWLLKKTGKLFRNPDRFSGCFRHRASADTIAGSSTPSPPSPEKALVSCWISSAIVGFSDERTLTKKGGEETMSEEQRIAVCSLACSSEF</sequence>
<evidence type="ECO:0000313" key="1">
    <source>
        <dbReference type="EMBL" id="JAD93406.1"/>
    </source>
</evidence>
<dbReference type="AlphaFoldDB" id="A0A0A9E029"/>
<protein>
    <submittedName>
        <fullName evidence="1">Uncharacterized protein</fullName>
    </submittedName>
</protein>
<reference evidence="1" key="1">
    <citation type="submission" date="2014-09" db="EMBL/GenBank/DDBJ databases">
        <authorList>
            <person name="Magalhaes I.L.F."/>
            <person name="Oliveira U."/>
            <person name="Santos F.R."/>
            <person name="Vidigal T.H.D.A."/>
            <person name="Brescovit A.D."/>
            <person name="Santos A.J."/>
        </authorList>
    </citation>
    <scope>NUCLEOTIDE SEQUENCE</scope>
    <source>
        <tissue evidence="1">Shoot tissue taken approximately 20 cm above the soil surface</tissue>
    </source>
</reference>
<organism evidence="1">
    <name type="scientific">Arundo donax</name>
    <name type="common">Giant reed</name>
    <name type="synonym">Donax arundinaceus</name>
    <dbReference type="NCBI Taxonomy" id="35708"/>
    <lineage>
        <taxon>Eukaryota</taxon>
        <taxon>Viridiplantae</taxon>
        <taxon>Streptophyta</taxon>
        <taxon>Embryophyta</taxon>
        <taxon>Tracheophyta</taxon>
        <taxon>Spermatophyta</taxon>
        <taxon>Magnoliopsida</taxon>
        <taxon>Liliopsida</taxon>
        <taxon>Poales</taxon>
        <taxon>Poaceae</taxon>
        <taxon>PACMAD clade</taxon>
        <taxon>Arundinoideae</taxon>
        <taxon>Arundineae</taxon>
        <taxon>Arundo</taxon>
    </lineage>
</organism>